<reference evidence="1 2" key="1">
    <citation type="journal article" date="2019" name="Commun. Biol.">
        <title>The bagworm genome reveals a unique fibroin gene that provides high tensile strength.</title>
        <authorList>
            <person name="Kono N."/>
            <person name="Nakamura H."/>
            <person name="Ohtoshi R."/>
            <person name="Tomita M."/>
            <person name="Numata K."/>
            <person name="Arakawa K."/>
        </authorList>
    </citation>
    <scope>NUCLEOTIDE SEQUENCE [LARGE SCALE GENOMIC DNA]</scope>
</reference>
<name>A0A4C1SMZ1_EUMVA</name>
<sequence>MERVETRYGPEIRCLVETNKYIYLPGIFNDTIDDATIAEFDRNTYYLLKERKGSSKVNYELTIMRKQQFEIYQRSKLNVIEVNHKQKPKLFLS</sequence>
<protein>
    <submittedName>
        <fullName evidence="1">Uncharacterized protein</fullName>
    </submittedName>
</protein>
<comment type="caution">
    <text evidence="1">The sequence shown here is derived from an EMBL/GenBank/DDBJ whole genome shotgun (WGS) entry which is preliminary data.</text>
</comment>
<accession>A0A4C1SMZ1</accession>
<evidence type="ECO:0000313" key="2">
    <source>
        <dbReference type="Proteomes" id="UP000299102"/>
    </source>
</evidence>
<keyword evidence="2" id="KW-1185">Reference proteome</keyword>
<dbReference type="EMBL" id="BGZK01003639">
    <property type="protein sequence ID" value="GBP03276.1"/>
    <property type="molecule type" value="Genomic_DNA"/>
</dbReference>
<dbReference type="AlphaFoldDB" id="A0A4C1SMZ1"/>
<evidence type="ECO:0000313" key="1">
    <source>
        <dbReference type="EMBL" id="GBP03276.1"/>
    </source>
</evidence>
<proteinExistence type="predicted"/>
<gene>
    <name evidence="1" type="ORF">EVAR_101294_1</name>
</gene>
<dbReference type="OrthoDB" id="10270915at2759"/>
<dbReference type="Proteomes" id="UP000299102">
    <property type="component" value="Unassembled WGS sequence"/>
</dbReference>
<organism evidence="1 2">
    <name type="scientific">Eumeta variegata</name>
    <name type="common">Bagworm moth</name>
    <name type="synonym">Eumeta japonica</name>
    <dbReference type="NCBI Taxonomy" id="151549"/>
    <lineage>
        <taxon>Eukaryota</taxon>
        <taxon>Metazoa</taxon>
        <taxon>Ecdysozoa</taxon>
        <taxon>Arthropoda</taxon>
        <taxon>Hexapoda</taxon>
        <taxon>Insecta</taxon>
        <taxon>Pterygota</taxon>
        <taxon>Neoptera</taxon>
        <taxon>Endopterygota</taxon>
        <taxon>Lepidoptera</taxon>
        <taxon>Glossata</taxon>
        <taxon>Ditrysia</taxon>
        <taxon>Tineoidea</taxon>
        <taxon>Psychidae</taxon>
        <taxon>Oiketicinae</taxon>
        <taxon>Eumeta</taxon>
    </lineage>
</organism>